<evidence type="ECO:0000313" key="2">
    <source>
        <dbReference type="Proteomes" id="UP000827976"/>
    </source>
</evidence>
<gene>
    <name evidence="1" type="ORF">IHE45_02G023300</name>
</gene>
<accession>A0ACB7WP21</accession>
<proteinExistence type="predicted"/>
<keyword evidence="2" id="KW-1185">Reference proteome</keyword>
<dbReference type="EMBL" id="CM037012">
    <property type="protein sequence ID" value="KAH7690093.1"/>
    <property type="molecule type" value="Genomic_DNA"/>
</dbReference>
<dbReference type="Proteomes" id="UP000827976">
    <property type="component" value="Chromosome 2"/>
</dbReference>
<evidence type="ECO:0000313" key="1">
    <source>
        <dbReference type="EMBL" id="KAH7690093.1"/>
    </source>
</evidence>
<organism evidence="1 2">
    <name type="scientific">Dioscorea alata</name>
    <name type="common">Purple yam</name>
    <dbReference type="NCBI Taxonomy" id="55571"/>
    <lineage>
        <taxon>Eukaryota</taxon>
        <taxon>Viridiplantae</taxon>
        <taxon>Streptophyta</taxon>
        <taxon>Embryophyta</taxon>
        <taxon>Tracheophyta</taxon>
        <taxon>Spermatophyta</taxon>
        <taxon>Magnoliopsida</taxon>
        <taxon>Liliopsida</taxon>
        <taxon>Dioscoreales</taxon>
        <taxon>Dioscoreaceae</taxon>
        <taxon>Dioscorea</taxon>
    </lineage>
</organism>
<name>A0ACB7WP21_DIOAL</name>
<comment type="caution">
    <text evidence="1">The sequence shown here is derived from an EMBL/GenBank/DDBJ whole genome shotgun (WGS) entry which is preliminary data.</text>
</comment>
<sequence length="106" mass="11750">MKCHRMVEVEPAEHVKDDIMINNGVIRMRVLMTRHQLRQMLKSGGGGGGAGGGATAGGGSCALEQKLHCMRRQQVKRVEYCLKGGRRRRMWRPALQSIPEDGDHIG</sequence>
<reference evidence="2" key="1">
    <citation type="journal article" date="2022" name="Nat. Commun.">
        <title>Chromosome evolution and the genetic basis of agronomically important traits in greater yam.</title>
        <authorList>
            <person name="Bredeson J.V."/>
            <person name="Lyons J.B."/>
            <person name="Oniyinde I.O."/>
            <person name="Okereke N.R."/>
            <person name="Kolade O."/>
            <person name="Nnabue I."/>
            <person name="Nwadili C.O."/>
            <person name="Hribova E."/>
            <person name="Parker M."/>
            <person name="Nwogha J."/>
            <person name="Shu S."/>
            <person name="Carlson J."/>
            <person name="Kariba R."/>
            <person name="Muthemba S."/>
            <person name="Knop K."/>
            <person name="Barton G.J."/>
            <person name="Sherwood A.V."/>
            <person name="Lopez-Montes A."/>
            <person name="Asiedu R."/>
            <person name="Jamnadass R."/>
            <person name="Muchugi A."/>
            <person name="Goodstein D."/>
            <person name="Egesi C.N."/>
            <person name="Featherston J."/>
            <person name="Asfaw A."/>
            <person name="Simpson G.G."/>
            <person name="Dolezel J."/>
            <person name="Hendre P.S."/>
            <person name="Van Deynze A."/>
            <person name="Kumar P.L."/>
            <person name="Obidiegwu J.E."/>
            <person name="Bhattacharjee R."/>
            <person name="Rokhsar D.S."/>
        </authorList>
    </citation>
    <scope>NUCLEOTIDE SEQUENCE [LARGE SCALE GENOMIC DNA]</scope>
    <source>
        <strain evidence="2">cv. TDa95/00328</strain>
    </source>
</reference>
<protein>
    <submittedName>
        <fullName evidence="1">Uncharacterized protein</fullName>
    </submittedName>
</protein>